<feature type="compositionally biased region" description="Low complexity" evidence="4">
    <location>
        <begin position="632"/>
        <end position="641"/>
    </location>
</feature>
<evidence type="ECO:0000256" key="4">
    <source>
        <dbReference type="SAM" id="MobiDB-lite"/>
    </source>
</evidence>
<dbReference type="InterPro" id="IPR019775">
    <property type="entry name" value="WD40_repeat_CS"/>
</dbReference>
<evidence type="ECO:0000313" key="5">
    <source>
        <dbReference type="EMBL" id="KAG8179420.1"/>
    </source>
</evidence>
<evidence type="ECO:0000256" key="2">
    <source>
        <dbReference type="ARBA" id="ARBA00022737"/>
    </source>
</evidence>
<evidence type="ECO:0000256" key="1">
    <source>
        <dbReference type="ARBA" id="ARBA00022574"/>
    </source>
</evidence>
<keyword evidence="1 3" id="KW-0853">WD repeat</keyword>
<accession>A0AAV6U6Z8</accession>
<feature type="repeat" description="WD" evidence="3">
    <location>
        <begin position="325"/>
        <end position="357"/>
    </location>
</feature>
<evidence type="ECO:0008006" key="7">
    <source>
        <dbReference type="Google" id="ProtNLM"/>
    </source>
</evidence>
<feature type="repeat" description="WD" evidence="3">
    <location>
        <begin position="48"/>
        <end position="82"/>
    </location>
</feature>
<feature type="region of interest" description="Disordered" evidence="4">
    <location>
        <begin position="521"/>
        <end position="571"/>
    </location>
</feature>
<name>A0AAV6U6Z8_9ARAC</name>
<dbReference type="EMBL" id="JAFNEN010000627">
    <property type="protein sequence ID" value="KAG8179420.1"/>
    <property type="molecule type" value="Genomic_DNA"/>
</dbReference>
<feature type="region of interest" description="Disordered" evidence="4">
    <location>
        <begin position="588"/>
        <end position="641"/>
    </location>
</feature>
<dbReference type="InterPro" id="IPR045151">
    <property type="entry name" value="DCAF8"/>
</dbReference>
<dbReference type="PROSITE" id="PS50294">
    <property type="entry name" value="WD_REPEATS_REGION"/>
    <property type="match status" value="2"/>
</dbReference>
<evidence type="ECO:0000256" key="3">
    <source>
        <dbReference type="PROSITE-ProRule" id="PRU00221"/>
    </source>
</evidence>
<dbReference type="InterPro" id="IPR001680">
    <property type="entry name" value="WD40_rpt"/>
</dbReference>
<feature type="repeat" description="WD" evidence="3">
    <location>
        <begin position="136"/>
        <end position="172"/>
    </location>
</feature>
<dbReference type="AlphaFoldDB" id="A0AAV6U6Z8"/>
<protein>
    <recommendedName>
        <fullName evidence="7">DDB1-and CUL4-associated factor 5</fullName>
    </recommendedName>
</protein>
<dbReference type="GO" id="GO:0080008">
    <property type="term" value="C:Cul4-RING E3 ubiquitin ligase complex"/>
    <property type="evidence" value="ECO:0007669"/>
    <property type="project" value="TreeGrafter"/>
</dbReference>
<dbReference type="PROSITE" id="PS50082">
    <property type="entry name" value="WD_REPEATS_2"/>
    <property type="match status" value="3"/>
</dbReference>
<dbReference type="InterPro" id="IPR036322">
    <property type="entry name" value="WD40_repeat_dom_sf"/>
</dbReference>
<feature type="compositionally biased region" description="Polar residues" evidence="4">
    <location>
        <begin position="615"/>
        <end position="626"/>
    </location>
</feature>
<proteinExistence type="predicted"/>
<sequence length="743" mass="82789">MTTKPIRRSFTTALHYLDHQQTRGEAYGSLRMLNRRFEFGKSLYSKDLFAHYGCVNAIEFSNNGEWLVSGGDDKRVLIWNIDRTLSNSRQPKVMKGEHHSNIFCLGFSYSNAKLFSAGNDEQVILHDVATSEAADVFLHDEAVYGLSVDPFNEDVFASACDDGRILIWDTRSTLAEPFVLDTCSSAYHAVMYNPVEPKFLATANAKDGVCLWDIRKPKQHYIKYGPTLLSQSAMSVRFNSTGTHLLALRRRFPPVLYEITSTQPTAEFDHNEYYNSCTMKSCCFAGDKDQFILSGSDDFKLYVWKIPDCVEAKKGMMVKKAHFILRGHRSIVNQVRYNNAYGMLASSGVEKIVKLWSSFPLTYQDDSNSYVTSKDYLRKVYSHEEYVNLVLESGQFMTHDYSHHSIQEDPRMMAFFDSLVQRDIEGWTSDSSDATEAMNTCYVVQSADSMSSSLSSSSDDEETLTSRIVAHMRQMENYAASGLDFPIAQGSAGGSGDLDGDQSSDRISMLIAQKRKEQMLKAQRASLQLDKKTRKSKRKSSSSIIGSGSGYGVLSNGISQPKEQQRTDRRKWLRKQRAKFARARLFDGSSSFSDEDDNKGTNRVATEAVDDNQDDIGTSSCPISPNSDEDQSGLSSSFSSNVSHISNKHKSFSAIAAEIPHDFTSSNNSVQLPSAVNSSSIGTLPLNAAETVTNETDSNVSNVINETDNSISTDSKSATIFPLKGGKRNGRNYRKRGADELDE</sequence>
<feature type="region of interest" description="Disordered" evidence="4">
    <location>
        <begin position="710"/>
        <end position="743"/>
    </location>
</feature>
<comment type="caution">
    <text evidence="5">The sequence shown here is derived from an EMBL/GenBank/DDBJ whole genome shotgun (WGS) entry which is preliminary data.</text>
</comment>
<keyword evidence="6" id="KW-1185">Reference proteome</keyword>
<dbReference type="InterPro" id="IPR015943">
    <property type="entry name" value="WD40/YVTN_repeat-like_dom_sf"/>
</dbReference>
<dbReference type="PANTHER" id="PTHR15574">
    <property type="entry name" value="WD REPEAT DOMAIN-CONTAINING FAMILY"/>
    <property type="match status" value="1"/>
</dbReference>
<dbReference type="GO" id="GO:0045717">
    <property type="term" value="P:negative regulation of fatty acid biosynthetic process"/>
    <property type="evidence" value="ECO:0007669"/>
    <property type="project" value="TreeGrafter"/>
</dbReference>
<feature type="compositionally biased region" description="Basic residues" evidence="4">
    <location>
        <begin position="725"/>
        <end position="735"/>
    </location>
</feature>
<evidence type="ECO:0000313" key="6">
    <source>
        <dbReference type="Proteomes" id="UP000827092"/>
    </source>
</evidence>
<gene>
    <name evidence="5" type="ORF">JTE90_026320</name>
</gene>
<reference evidence="5 6" key="1">
    <citation type="journal article" date="2022" name="Nat. Ecol. Evol.">
        <title>A masculinizing supergene underlies an exaggerated male reproductive morph in a spider.</title>
        <authorList>
            <person name="Hendrickx F."/>
            <person name="De Corte Z."/>
            <person name="Sonet G."/>
            <person name="Van Belleghem S.M."/>
            <person name="Kostlbacher S."/>
            <person name="Vangestel C."/>
        </authorList>
    </citation>
    <scope>NUCLEOTIDE SEQUENCE [LARGE SCALE GENOMIC DNA]</scope>
    <source>
        <strain evidence="5">W744_W776</strain>
    </source>
</reference>
<dbReference type="Pfam" id="PF00400">
    <property type="entry name" value="WD40"/>
    <property type="match status" value="3"/>
</dbReference>
<keyword evidence="2" id="KW-0677">Repeat</keyword>
<dbReference type="PANTHER" id="PTHR15574:SF43">
    <property type="entry name" value="DDB1- AND CUL4-ASSOCIATED FACTOR 5"/>
    <property type="match status" value="1"/>
</dbReference>
<dbReference type="Gene3D" id="2.130.10.10">
    <property type="entry name" value="YVTN repeat-like/Quinoprotein amine dehydrogenase"/>
    <property type="match status" value="1"/>
</dbReference>
<dbReference type="GO" id="GO:0005737">
    <property type="term" value="C:cytoplasm"/>
    <property type="evidence" value="ECO:0007669"/>
    <property type="project" value="TreeGrafter"/>
</dbReference>
<organism evidence="5 6">
    <name type="scientific">Oedothorax gibbosus</name>
    <dbReference type="NCBI Taxonomy" id="931172"/>
    <lineage>
        <taxon>Eukaryota</taxon>
        <taxon>Metazoa</taxon>
        <taxon>Ecdysozoa</taxon>
        <taxon>Arthropoda</taxon>
        <taxon>Chelicerata</taxon>
        <taxon>Arachnida</taxon>
        <taxon>Araneae</taxon>
        <taxon>Araneomorphae</taxon>
        <taxon>Entelegynae</taxon>
        <taxon>Araneoidea</taxon>
        <taxon>Linyphiidae</taxon>
        <taxon>Erigoninae</taxon>
        <taxon>Oedothorax</taxon>
    </lineage>
</organism>
<dbReference type="SMART" id="SM00320">
    <property type="entry name" value="WD40"/>
    <property type="match status" value="6"/>
</dbReference>
<dbReference type="PROSITE" id="PS00678">
    <property type="entry name" value="WD_REPEATS_1"/>
    <property type="match status" value="1"/>
</dbReference>
<dbReference type="Proteomes" id="UP000827092">
    <property type="component" value="Unassembled WGS sequence"/>
</dbReference>
<dbReference type="SUPFAM" id="SSF50978">
    <property type="entry name" value="WD40 repeat-like"/>
    <property type="match status" value="1"/>
</dbReference>